<dbReference type="PROSITE" id="PS50994">
    <property type="entry name" value="INTEGRASE"/>
    <property type="match status" value="1"/>
</dbReference>
<feature type="non-terminal residue" evidence="2">
    <location>
        <position position="1"/>
    </location>
</feature>
<feature type="non-terminal residue" evidence="2">
    <location>
        <position position="152"/>
    </location>
</feature>
<dbReference type="GO" id="GO:0015074">
    <property type="term" value="P:DNA integration"/>
    <property type="evidence" value="ECO:0007669"/>
    <property type="project" value="InterPro"/>
</dbReference>
<evidence type="ECO:0000313" key="3">
    <source>
        <dbReference type="Proteomes" id="UP000076858"/>
    </source>
</evidence>
<name>A0A164DBK9_9CRUS</name>
<protein>
    <recommendedName>
        <fullName evidence="1">Integrase catalytic domain-containing protein</fullName>
    </recommendedName>
</protein>
<dbReference type="InterPro" id="IPR012337">
    <property type="entry name" value="RNaseH-like_sf"/>
</dbReference>
<organism evidence="2 3">
    <name type="scientific">Daphnia magna</name>
    <dbReference type="NCBI Taxonomy" id="35525"/>
    <lineage>
        <taxon>Eukaryota</taxon>
        <taxon>Metazoa</taxon>
        <taxon>Ecdysozoa</taxon>
        <taxon>Arthropoda</taxon>
        <taxon>Crustacea</taxon>
        <taxon>Branchiopoda</taxon>
        <taxon>Diplostraca</taxon>
        <taxon>Cladocera</taxon>
        <taxon>Anomopoda</taxon>
        <taxon>Daphniidae</taxon>
        <taxon>Daphnia</taxon>
    </lineage>
</organism>
<keyword evidence="3" id="KW-1185">Reference proteome</keyword>
<dbReference type="Gene3D" id="3.30.420.10">
    <property type="entry name" value="Ribonuclease H-like superfamily/Ribonuclease H"/>
    <property type="match status" value="1"/>
</dbReference>
<sequence length="152" mass="17185">SRKPVYQRPAGFMEIQRSERPFEILGMDILGPFPLSKSRNKIIVVAVDYVTKWVETRALPSADASEVADFLVKFVLLRHGAPCQLTTDQGRCFTAEVPQKVLQALETNHRTTTAYRPQANGLVERLNHTLADMLSMYVSSDHKDWDESLPLV</sequence>
<dbReference type="AlphaFoldDB" id="A0A164DBK9"/>
<dbReference type="EMBL" id="LRGB01028037">
    <property type="protein sequence ID" value="KZR95607.1"/>
    <property type="molecule type" value="Genomic_DNA"/>
</dbReference>
<dbReference type="Proteomes" id="UP000076858">
    <property type="component" value="Unassembled WGS sequence"/>
</dbReference>
<dbReference type="GO" id="GO:0003676">
    <property type="term" value="F:nucleic acid binding"/>
    <property type="evidence" value="ECO:0007669"/>
    <property type="project" value="InterPro"/>
</dbReference>
<reference evidence="2 3" key="1">
    <citation type="submission" date="2016-03" db="EMBL/GenBank/DDBJ databases">
        <title>EvidentialGene: Evidence-directed Construction of Genes on Genomes.</title>
        <authorList>
            <person name="Gilbert D.G."/>
            <person name="Choi J.-H."/>
            <person name="Mockaitis K."/>
            <person name="Colbourne J."/>
            <person name="Pfrender M."/>
        </authorList>
    </citation>
    <scope>NUCLEOTIDE SEQUENCE [LARGE SCALE GENOMIC DNA]</scope>
    <source>
        <strain evidence="2 3">Xinb3</strain>
        <tissue evidence="2">Complete organism</tissue>
    </source>
</reference>
<dbReference type="Pfam" id="PF00665">
    <property type="entry name" value="rve"/>
    <property type="match status" value="1"/>
</dbReference>
<feature type="domain" description="Integrase catalytic" evidence="1">
    <location>
        <begin position="17"/>
        <end position="152"/>
    </location>
</feature>
<dbReference type="InterPro" id="IPR036397">
    <property type="entry name" value="RNaseH_sf"/>
</dbReference>
<gene>
    <name evidence="2" type="ORF">APZ42_010569</name>
</gene>
<accession>A0A164DBK9</accession>
<evidence type="ECO:0000313" key="2">
    <source>
        <dbReference type="EMBL" id="KZR95607.1"/>
    </source>
</evidence>
<evidence type="ECO:0000259" key="1">
    <source>
        <dbReference type="PROSITE" id="PS50994"/>
    </source>
</evidence>
<dbReference type="PANTHER" id="PTHR37984:SF5">
    <property type="entry name" value="PROTEIN NYNRIN-LIKE"/>
    <property type="match status" value="1"/>
</dbReference>
<dbReference type="InterPro" id="IPR050951">
    <property type="entry name" value="Retrovirus_Pol_polyprotein"/>
</dbReference>
<dbReference type="InterPro" id="IPR001584">
    <property type="entry name" value="Integrase_cat-core"/>
</dbReference>
<dbReference type="SUPFAM" id="SSF53098">
    <property type="entry name" value="Ribonuclease H-like"/>
    <property type="match status" value="1"/>
</dbReference>
<dbReference type="PANTHER" id="PTHR37984">
    <property type="entry name" value="PROTEIN CBG26694"/>
    <property type="match status" value="1"/>
</dbReference>
<proteinExistence type="predicted"/>
<comment type="caution">
    <text evidence="2">The sequence shown here is derived from an EMBL/GenBank/DDBJ whole genome shotgun (WGS) entry which is preliminary data.</text>
</comment>